<dbReference type="InterPro" id="IPR052074">
    <property type="entry name" value="NonRcpt_TyrProt_Phosphatase"/>
</dbReference>
<dbReference type="InterPro" id="IPR000299">
    <property type="entry name" value="FERM_domain"/>
</dbReference>
<dbReference type="OMA" id="RSWKWKH"/>
<evidence type="ECO:0000313" key="3">
    <source>
        <dbReference type="Proteomes" id="UP000015103"/>
    </source>
</evidence>
<dbReference type="EnsemblMetazoa" id="RPRC006077-RA">
    <property type="protein sequence ID" value="RPRC006077-PA"/>
    <property type="gene ID" value="RPRC006077"/>
</dbReference>
<dbReference type="SUPFAM" id="SSF47031">
    <property type="entry name" value="Second domain of FERM"/>
    <property type="match status" value="1"/>
</dbReference>
<dbReference type="GO" id="GO:0071944">
    <property type="term" value="C:cell periphery"/>
    <property type="evidence" value="ECO:0007669"/>
    <property type="project" value="UniProtKB-ARBA"/>
</dbReference>
<dbReference type="Pfam" id="PF00595">
    <property type="entry name" value="PDZ"/>
    <property type="match status" value="1"/>
</dbReference>
<dbReference type="CDD" id="cd14473">
    <property type="entry name" value="FERM_B-lobe"/>
    <property type="match status" value="1"/>
</dbReference>
<dbReference type="Gene3D" id="2.30.42.10">
    <property type="match status" value="1"/>
</dbReference>
<dbReference type="InterPro" id="IPR019749">
    <property type="entry name" value="Band_41_domain"/>
</dbReference>
<dbReference type="PROSITE" id="PS50057">
    <property type="entry name" value="FERM_3"/>
    <property type="match status" value="1"/>
</dbReference>
<dbReference type="SMART" id="SM00228">
    <property type="entry name" value="PDZ"/>
    <property type="match status" value="1"/>
</dbReference>
<protein>
    <recommendedName>
        <fullName evidence="4">FERM domain-containing protein</fullName>
    </recommendedName>
</protein>
<dbReference type="InterPro" id="IPR014352">
    <property type="entry name" value="FERM/acyl-CoA-bd_prot_sf"/>
</dbReference>
<reference evidence="2" key="1">
    <citation type="submission" date="2015-05" db="UniProtKB">
        <authorList>
            <consortium name="EnsemblMetazoa"/>
        </authorList>
    </citation>
    <scope>IDENTIFICATION</scope>
</reference>
<dbReference type="Pfam" id="PF09380">
    <property type="entry name" value="FERM_C"/>
    <property type="match status" value="1"/>
</dbReference>
<dbReference type="VEuPathDB" id="VectorBase:RPRC006077"/>
<organism evidence="2 3">
    <name type="scientific">Rhodnius prolixus</name>
    <name type="common">Triatomid bug</name>
    <dbReference type="NCBI Taxonomy" id="13249"/>
    <lineage>
        <taxon>Eukaryota</taxon>
        <taxon>Metazoa</taxon>
        <taxon>Ecdysozoa</taxon>
        <taxon>Arthropoda</taxon>
        <taxon>Hexapoda</taxon>
        <taxon>Insecta</taxon>
        <taxon>Pterygota</taxon>
        <taxon>Neoptera</taxon>
        <taxon>Paraneoptera</taxon>
        <taxon>Hemiptera</taxon>
        <taxon>Heteroptera</taxon>
        <taxon>Panheteroptera</taxon>
        <taxon>Cimicomorpha</taxon>
        <taxon>Reduviidae</taxon>
        <taxon>Triatominae</taxon>
        <taxon>Rhodnius</taxon>
    </lineage>
</organism>
<dbReference type="InterPro" id="IPR001478">
    <property type="entry name" value="PDZ"/>
</dbReference>
<dbReference type="InterPro" id="IPR019748">
    <property type="entry name" value="FERM_central"/>
</dbReference>
<dbReference type="SUPFAM" id="SSF50729">
    <property type="entry name" value="PH domain-like"/>
    <property type="match status" value="1"/>
</dbReference>
<name>T1HPV3_RHOPR</name>
<dbReference type="Pfam" id="PF00373">
    <property type="entry name" value="FERM_M"/>
    <property type="match status" value="1"/>
</dbReference>
<evidence type="ECO:0000256" key="1">
    <source>
        <dbReference type="SAM" id="MobiDB-lite"/>
    </source>
</evidence>
<dbReference type="EMBL" id="ACPB03015303">
    <property type="status" value="NOT_ANNOTATED_CDS"/>
    <property type="molecule type" value="Genomic_DNA"/>
</dbReference>
<dbReference type="STRING" id="13249.T1HPV3"/>
<dbReference type="InterPro" id="IPR011993">
    <property type="entry name" value="PH-like_dom_sf"/>
</dbReference>
<dbReference type="SMART" id="SM00295">
    <property type="entry name" value="B41"/>
    <property type="match status" value="1"/>
</dbReference>
<dbReference type="PROSITE" id="PS50106">
    <property type="entry name" value="PDZ"/>
    <property type="match status" value="1"/>
</dbReference>
<feature type="compositionally biased region" description="Basic and acidic residues" evidence="1">
    <location>
        <begin position="1"/>
        <end position="13"/>
    </location>
</feature>
<dbReference type="Gene3D" id="1.20.80.10">
    <property type="match status" value="1"/>
</dbReference>
<dbReference type="PANTHER" id="PTHR46900">
    <property type="entry name" value="TYROSINE-PROTEIN PHOSPHATASE NON-RECEPTOR TYPE 13"/>
    <property type="match status" value="1"/>
</dbReference>
<dbReference type="HOGENOM" id="CLU_407874_0_0_1"/>
<sequence>MNDDIRSPCRRLSESSQENFSKNGSPHRQSLSPHPSSLGYGKLYRQPAHGAKYHGPNTLIGPEFIVRAADPTGLIQLGDSKVILFPRYSAILLPVQWNLILGVMFNGLASCICFDGSIQSDKLSHKRKVLVVLLNGQKLEITCDTSTTTFADIFQIVVQRENLEYSVTVGLACLILDDFVFPPGEYRLSKVAPTSWSKSRRREPPFTLYLRFRLYLPSLRGTRSWKWKHMLYLQLRRSLLERQLRAEKHQLLALAGLALQAEFGDQLSCQDSTNSYFLLEHYLPEGEGSERELVLLHRQRASLDPGRAEEMFISNIMSLVEYGTHYVTATMVSKEDTATEMWLGVNSKGVVLSYKRDFNVITVREPHYTFQWPDIKKLSYSKHLFEIVSADSKYKLKLEDNNVRSESCRESRVCSPVRTPLSSVSVSQLPRSSTLIQDNEAVSRNIGARRRVLMGTRAIYSNSQHDLRFSSHLDLVSPLPEAYVLNTNIKSEDDKYHADFQETISGSLAEKFNEAAFINDRILTKIRLERGNDGALGLQVTEGKDGHAYIISTIQGTPAYNCGLIYSGDQIQAINGLSVLNVPYREVLNLVQTSGNIIELVLSQIYKGQRLQYDGSTNSSARLGKIVDSTGFDLLSILQKPIEESYFNAIRYEIATEIDDPMIATELPRPLSYL</sequence>
<dbReference type="eggNOG" id="KOG0792">
    <property type="taxonomic scope" value="Eukaryota"/>
</dbReference>
<evidence type="ECO:0008006" key="4">
    <source>
        <dbReference type="Google" id="ProtNLM"/>
    </source>
</evidence>
<dbReference type="InterPro" id="IPR036034">
    <property type="entry name" value="PDZ_sf"/>
</dbReference>
<evidence type="ECO:0000313" key="2">
    <source>
        <dbReference type="EnsemblMetazoa" id="RPRC006077-PA"/>
    </source>
</evidence>
<dbReference type="InterPro" id="IPR035963">
    <property type="entry name" value="FERM_2"/>
</dbReference>
<accession>T1HPV3</accession>
<feature type="region of interest" description="Disordered" evidence="1">
    <location>
        <begin position="1"/>
        <end position="34"/>
    </location>
</feature>
<dbReference type="Gene3D" id="2.30.29.30">
    <property type="entry name" value="Pleckstrin-homology domain (PH domain)/Phosphotyrosine-binding domain (PTB)"/>
    <property type="match status" value="1"/>
</dbReference>
<dbReference type="GO" id="GO:0009887">
    <property type="term" value="P:animal organ morphogenesis"/>
    <property type="evidence" value="ECO:0007669"/>
    <property type="project" value="UniProtKB-ARBA"/>
</dbReference>
<dbReference type="GO" id="GO:0030182">
    <property type="term" value="P:neuron differentiation"/>
    <property type="evidence" value="ECO:0007669"/>
    <property type="project" value="UniProtKB-ARBA"/>
</dbReference>
<dbReference type="InParanoid" id="T1HPV3"/>
<keyword evidence="3" id="KW-1185">Reference proteome</keyword>
<dbReference type="InterPro" id="IPR018980">
    <property type="entry name" value="FERM_PH-like_C"/>
</dbReference>
<dbReference type="Proteomes" id="UP000015103">
    <property type="component" value="Unassembled WGS sequence"/>
</dbReference>
<dbReference type="SUPFAM" id="SSF50156">
    <property type="entry name" value="PDZ domain-like"/>
    <property type="match status" value="1"/>
</dbReference>
<dbReference type="PANTHER" id="PTHR46900:SF2">
    <property type="entry name" value="TYROSINE-PROTEIN PHOSPHATASE NON-RECEPTOR TYPE 13"/>
    <property type="match status" value="1"/>
</dbReference>
<dbReference type="AlphaFoldDB" id="T1HPV3"/>
<proteinExistence type="predicted"/>
<dbReference type="CDD" id="cd00136">
    <property type="entry name" value="PDZ_canonical"/>
    <property type="match status" value="1"/>
</dbReference>
<feature type="compositionally biased region" description="Polar residues" evidence="1">
    <location>
        <begin position="14"/>
        <end position="34"/>
    </location>
</feature>